<proteinExistence type="predicted"/>
<evidence type="ECO:0000313" key="2">
    <source>
        <dbReference type="EMBL" id="KAG2183847.1"/>
    </source>
</evidence>
<evidence type="ECO:0000313" key="3">
    <source>
        <dbReference type="Proteomes" id="UP000612746"/>
    </source>
</evidence>
<dbReference type="EMBL" id="JAEPRA010000006">
    <property type="protein sequence ID" value="KAG2183847.1"/>
    <property type="molecule type" value="Genomic_DNA"/>
</dbReference>
<dbReference type="InterPro" id="IPR012098">
    <property type="entry name" value="SND3_fun"/>
</dbReference>
<protein>
    <submittedName>
        <fullName evidence="2">Uncharacterized protein</fullName>
    </submittedName>
</protein>
<dbReference type="GO" id="GO:0005739">
    <property type="term" value="C:mitochondrion"/>
    <property type="evidence" value="ECO:0007669"/>
    <property type="project" value="TreeGrafter"/>
</dbReference>
<dbReference type="GO" id="GO:0005783">
    <property type="term" value="C:endoplasmic reticulum"/>
    <property type="evidence" value="ECO:0007669"/>
    <property type="project" value="InterPro"/>
</dbReference>
<dbReference type="GO" id="GO:0045047">
    <property type="term" value="P:protein targeting to ER"/>
    <property type="evidence" value="ECO:0007669"/>
    <property type="project" value="InterPro"/>
</dbReference>
<dbReference type="PANTHER" id="PTHR28112">
    <property type="entry name" value="SRP-INDEPENDENT TARGETING PROTEIN 3"/>
    <property type="match status" value="1"/>
</dbReference>
<evidence type="ECO:0000256" key="1">
    <source>
        <dbReference type="SAM" id="Phobius"/>
    </source>
</evidence>
<reference evidence="2" key="1">
    <citation type="submission" date="2020-12" db="EMBL/GenBank/DDBJ databases">
        <title>Metabolic potential, ecology and presence of endohyphal bacteria is reflected in genomic diversity of Mucoromycotina.</title>
        <authorList>
            <person name="Muszewska A."/>
            <person name="Okrasinska A."/>
            <person name="Steczkiewicz K."/>
            <person name="Drgas O."/>
            <person name="Orlowska M."/>
            <person name="Perlinska-Lenart U."/>
            <person name="Aleksandrzak-Piekarczyk T."/>
            <person name="Szatraj K."/>
            <person name="Zielenkiewicz U."/>
            <person name="Pilsyk S."/>
            <person name="Malc E."/>
            <person name="Mieczkowski P."/>
            <person name="Kruszewska J.S."/>
            <person name="Biernat P."/>
            <person name="Pawlowska J."/>
        </authorList>
    </citation>
    <scope>NUCLEOTIDE SEQUENCE</scope>
    <source>
        <strain evidence="2">WA0000051536</strain>
    </source>
</reference>
<keyword evidence="1" id="KW-0472">Membrane</keyword>
<sequence>MSPPTILTSQAFNIGLMLFAMQASKKITWDDPETIQLARAAYAIAQLVAVGITYYMIMMVKKKNDTTTLRYVVPGKPSTDGQPSEPTAVVTTHRAYDLDQLQKAIRSIFTTALMFSVVHFYFKINQPLLLQSIVPIKNAVISKEALIHLWGDAAEGPLQRPFKAESPFSALLGMANAPLDDAADKAQHEKKE</sequence>
<accession>A0A8H7UJC0</accession>
<feature type="transmembrane region" description="Helical" evidence="1">
    <location>
        <begin position="40"/>
        <end position="60"/>
    </location>
</feature>
<dbReference type="OrthoDB" id="18139at2759"/>
<keyword evidence="1" id="KW-0812">Transmembrane</keyword>
<keyword evidence="1" id="KW-1133">Transmembrane helix</keyword>
<organism evidence="2 3">
    <name type="scientific">Umbelopsis vinacea</name>
    <dbReference type="NCBI Taxonomy" id="44442"/>
    <lineage>
        <taxon>Eukaryota</taxon>
        <taxon>Fungi</taxon>
        <taxon>Fungi incertae sedis</taxon>
        <taxon>Mucoromycota</taxon>
        <taxon>Mucoromycotina</taxon>
        <taxon>Umbelopsidomycetes</taxon>
        <taxon>Umbelopsidales</taxon>
        <taxon>Umbelopsidaceae</taxon>
        <taxon>Umbelopsis</taxon>
    </lineage>
</organism>
<dbReference type="Proteomes" id="UP000612746">
    <property type="component" value="Unassembled WGS sequence"/>
</dbReference>
<keyword evidence="3" id="KW-1185">Reference proteome</keyword>
<dbReference type="Pfam" id="PF10032">
    <property type="entry name" value="Pho88"/>
    <property type="match status" value="1"/>
</dbReference>
<comment type="caution">
    <text evidence="2">The sequence shown here is derived from an EMBL/GenBank/DDBJ whole genome shotgun (WGS) entry which is preliminary data.</text>
</comment>
<dbReference type="AlphaFoldDB" id="A0A8H7UJC0"/>
<gene>
    <name evidence="2" type="ORF">INT44_008858</name>
</gene>
<dbReference type="PANTHER" id="PTHR28112:SF1">
    <property type="entry name" value="SRP-INDEPENDENT TARGETING PROTEIN 3"/>
    <property type="match status" value="1"/>
</dbReference>
<name>A0A8H7UJC0_9FUNG</name>